<evidence type="ECO:0000313" key="2">
    <source>
        <dbReference type="EMBL" id="KZV36920.1"/>
    </source>
</evidence>
<evidence type="ECO:0000313" key="3">
    <source>
        <dbReference type="Proteomes" id="UP000250235"/>
    </source>
</evidence>
<sequence length="473" mass="52147">MSLFDLQDVCIAIGSIATLDLPMVVDLIGIYGLKGPYFTLAMSLFDLQDVCIAIGSIATLDLPMVVDLIGIYGLKGPYCTLTTTDWFLQALSVIPRGSWGDVSRRFTMIRWAVAPSSPRTRRRRPRSAAAAADRRRKIVSGQFDEENPFVLISTCFMFFRCLAGGRIRIPNTGHSPANSTSTYMLTLTGTLYPPPGAPPAGSKPRPAEKPGKPENNTHATNTSPRGISGSNPSMESSINNIRKATDNMHMLCKGSRLQPKAGSQRIATTAQQQDLIKGRTDSGHEGEEVRELPARPLRYTGTTRPSSNTASWYSQINRTGTDYKKEMSSHTSPASSIHPKAISKRSVSARGVQRYHSHSRRSFLPSAIEEDKILQQISPYAKTAIATKSNDVAENYCRNWTRHPLLTAEQLTNICSQRNNRYLTQLKLTQLTAESSSLIQNDVFQLIQTTTLSYSLLKHASALSTAQRQLILL</sequence>
<name>A0A2Z7BXL3_9LAMI</name>
<proteinExistence type="predicted"/>
<organism evidence="2 3">
    <name type="scientific">Dorcoceras hygrometricum</name>
    <dbReference type="NCBI Taxonomy" id="472368"/>
    <lineage>
        <taxon>Eukaryota</taxon>
        <taxon>Viridiplantae</taxon>
        <taxon>Streptophyta</taxon>
        <taxon>Embryophyta</taxon>
        <taxon>Tracheophyta</taxon>
        <taxon>Spermatophyta</taxon>
        <taxon>Magnoliopsida</taxon>
        <taxon>eudicotyledons</taxon>
        <taxon>Gunneridae</taxon>
        <taxon>Pentapetalae</taxon>
        <taxon>asterids</taxon>
        <taxon>lamiids</taxon>
        <taxon>Lamiales</taxon>
        <taxon>Gesneriaceae</taxon>
        <taxon>Didymocarpoideae</taxon>
        <taxon>Trichosporeae</taxon>
        <taxon>Loxocarpinae</taxon>
        <taxon>Dorcoceras</taxon>
    </lineage>
</organism>
<dbReference type="Proteomes" id="UP000250235">
    <property type="component" value="Unassembled WGS sequence"/>
</dbReference>
<dbReference type="EMBL" id="KV003185">
    <property type="protein sequence ID" value="KZV36920.1"/>
    <property type="molecule type" value="Genomic_DNA"/>
</dbReference>
<gene>
    <name evidence="2" type="ORF">F511_26233</name>
</gene>
<feature type="region of interest" description="Disordered" evidence="1">
    <location>
        <begin position="187"/>
        <end position="237"/>
    </location>
</feature>
<reference evidence="2 3" key="1">
    <citation type="journal article" date="2015" name="Proc. Natl. Acad. Sci. U.S.A.">
        <title>The resurrection genome of Boea hygrometrica: A blueprint for survival of dehydration.</title>
        <authorList>
            <person name="Xiao L."/>
            <person name="Yang G."/>
            <person name="Zhang L."/>
            <person name="Yang X."/>
            <person name="Zhao S."/>
            <person name="Ji Z."/>
            <person name="Zhou Q."/>
            <person name="Hu M."/>
            <person name="Wang Y."/>
            <person name="Chen M."/>
            <person name="Xu Y."/>
            <person name="Jin H."/>
            <person name="Xiao X."/>
            <person name="Hu G."/>
            <person name="Bao F."/>
            <person name="Hu Y."/>
            <person name="Wan P."/>
            <person name="Li L."/>
            <person name="Deng X."/>
            <person name="Kuang T."/>
            <person name="Xiang C."/>
            <person name="Zhu J.K."/>
            <person name="Oliver M.J."/>
            <person name="He Y."/>
        </authorList>
    </citation>
    <scope>NUCLEOTIDE SEQUENCE [LARGE SCALE GENOMIC DNA]</scope>
    <source>
        <strain evidence="3">cv. XS01</strain>
    </source>
</reference>
<accession>A0A2Z7BXL3</accession>
<evidence type="ECO:0000256" key="1">
    <source>
        <dbReference type="SAM" id="MobiDB-lite"/>
    </source>
</evidence>
<feature type="compositionally biased region" description="Polar residues" evidence="1">
    <location>
        <begin position="214"/>
        <end position="237"/>
    </location>
</feature>
<protein>
    <submittedName>
        <fullName evidence="2">Protein IQ-DOMAIN 1-like</fullName>
    </submittedName>
</protein>
<feature type="region of interest" description="Disordered" evidence="1">
    <location>
        <begin position="324"/>
        <end position="351"/>
    </location>
</feature>
<keyword evidence="3" id="KW-1185">Reference proteome</keyword>
<dbReference type="AlphaFoldDB" id="A0A2Z7BXL3"/>